<dbReference type="Pfam" id="PF16697">
    <property type="entry name" value="Yop-YscD_cpl"/>
    <property type="match status" value="1"/>
</dbReference>
<evidence type="ECO:0000313" key="4">
    <source>
        <dbReference type="EMBL" id="SPZ06074.1"/>
    </source>
</evidence>
<proteinExistence type="predicted"/>
<sequence>MQAGLAMRAGSGKTMMSAMSSLPGSKPAVPTLEVIAGLHTGVSVSLDEPAYCLGASDEVDLVLRDAGVAPRHAVLRLEKNTVAVEAVGGDVLTAEKRIPLGKGLRLPLPVELSVGDARIRLSAPLTKLVAPPKRWPVTHAGMMALFGAAVLLGLYTLIGTSEAEDRLLPIANAPVSPALDSGAGQEPVVRDDQVARQLLSRLEAAGLSALHVKSQGRHFMLSGEIDTAQQPAWVDIQKWFDGEYGSSHVLVSSVTLRKAPVSPRVRFQAVWLGQDPYVVSESGTRLYPGASLDDGWVLKGIEPQRIVLSRNGHEFALTL</sequence>
<dbReference type="Pfam" id="PF21934">
    <property type="entry name" value="Yop-YscD_ppl_3rd"/>
    <property type="match status" value="1"/>
</dbReference>
<dbReference type="CDD" id="cd00060">
    <property type="entry name" value="FHA"/>
    <property type="match status" value="1"/>
</dbReference>
<accession>A0A2X2CFD5</accession>
<reference evidence="4 5" key="1">
    <citation type="submission" date="2018-06" db="EMBL/GenBank/DDBJ databases">
        <authorList>
            <consortium name="Pathogen Informatics"/>
            <person name="Doyle S."/>
        </authorList>
    </citation>
    <scope>NUCLEOTIDE SEQUENCE [LARGE SCALE GENOMIC DNA]</scope>
    <source>
        <strain evidence="4 5">NCTC11842</strain>
    </source>
</reference>
<evidence type="ECO:0000259" key="1">
    <source>
        <dbReference type="Pfam" id="PF16697"/>
    </source>
</evidence>
<dbReference type="InterPro" id="IPR057770">
    <property type="entry name" value="YscD/Y4YQ_C"/>
</dbReference>
<evidence type="ECO:0000259" key="3">
    <source>
        <dbReference type="Pfam" id="PF23893"/>
    </source>
</evidence>
<gene>
    <name evidence="4" type="ORF">NCTC11842_02001</name>
</gene>
<feature type="domain" description="YscD/Y4YQ C-terminal" evidence="3">
    <location>
        <begin position="268"/>
        <end position="317"/>
    </location>
</feature>
<evidence type="ECO:0000259" key="2">
    <source>
        <dbReference type="Pfam" id="PF21934"/>
    </source>
</evidence>
<dbReference type="Proteomes" id="UP000250443">
    <property type="component" value="Unassembled WGS sequence"/>
</dbReference>
<protein>
    <submittedName>
        <fullName evidence="4">Type III secretion apparatus protein, YscD/HrpQ family</fullName>
    </submittedName>
</protein>
<feature type="domain" description="YscD cytoplasmic" evidence="1">
    <location>
        <begin position="33"/>
        <end position="91"/>
    </location>
</feature>
<dbReference type="InterPro" id="IPR008984">
    <property type="entry name" value="SMAD_FHA_dom_sf"/>
</dbReference>
<dbReference type="Pfam" id="PF23893">
    <property type="entry name" value="Y4YQ_C"/>
    <property type="match status" value="1"/>
</dbReference>
<dbReference type="Gene3D" id="2.60.200.20">
    <property type="match status" value="1"/>
</dbReference>
<dbReference type="EMBL" id="UAUF01000011">
    <property type="protein sequence ID" value="SPZ06074.1"/>
    <property type="molecule type" value="Genomic_DNA"/>
</dbReference>
<evidence type="ECO:0000313" key="5">
    <source>
        <dbReference type="Proteomes" id="UP000250443"/>
    </source>
</evidence>
<feature type="domain" description="YscD-like Bon-like" evidence="2">
    <location>
        <begin position="193"/>
        <end position="255"/>
    </location>
</feature>
<organism evidence="4 5">
    <name type="scientific">Pseudomonas luteola</name>
    <dbReference type="NCBI Taxonomy" id="47886"/>
    <lineage>
        <taxon>Bacteria</taxon>
        <taxon>Pseudomonadati</taxon>
        <taxon>Pseudomonadota</taxon>
        <taxon>Gammaproteobacteria</taxon>
        <taxon>Pseudomonadales</taxon>
        <taxon>Pseudomonadaceae</taxon>
        <taxon>Pseudomonas</taxon>
    </lineage>
</organism>
<dbReference type="SUPFAM" id="SSF49879">
    <property type="entry name" value="SMAD/FHA domain"/>
    <property type="match status" value="1"/>
</dbReference>
<name>A0A2X2CFD5_PSELU</name>
<dbReference type="InterPro" id="IPR032030">
    <property type="entry name" value="YscD_cytoplasmic_dom"/>
</dbReference>
<dbReference type="AlphaFoldDB" id="A0A2X2CFD5"/>
<dbReference type="InterPro" id="IPR053946">
    <property type="entry name" value="YscD_ppl_3rd"/>
</dbReference>